<dbReference type="SUPFAM" id="SSF53098">
    <property type="entry name" value="Ribonuclease H-like"/>
    <property type="match status" value="1"/>
</dbReference>
<dbReference type="FunFam" id="1.20.1060.10:FF:000001">
    <property type="entry name" value="DNA polymerase I"/>
    <property type="match status" value="1"/>
</dbReference>
<dbReference type="SMART" id="SM00279">
    <property type="entry name" value="HhH2"/>
    <property type="match status" value="1"/>
</dbReference>
<evidence type="ECO:0000256" key="11">
    <source>
        <dbReference type="ARBA" id="ARBA00023204"/>
    </source>
</evidence>
<keyword evidence="8 15" id="KW-0540">Nuclease</keyword>
<reference evidence="19" key="2">
    <citation type="submission" date="2021-04" db="EMBL/GenBank/DDBJ databases">
        <title>Novel species in family Eggerthellaceae.</title>
        <authorList>
            <person name="Zhang G."/>
        </authorList>
    </citation>
    <scope>NUCLEOTIDE SEQUENCE</scope>
    <source>
        <strain evidence="19">Zg-886</strain>
    </source>
</reference>
<dbReference type="CDD" id="cd09898">
    <property type="entry name" value="H3TH_53EXO"/>
    <property type="match status" value="1"/>
</dbReference>
<dbReference type="InterPro" id="IPR036397">
    <property type="entry name" value="RNaseH_sf"/>
</dbReference>
<dbReference type="RefSeq" id="WP_166078699.1">
    <property type="nucleotide sequence ID" value="NZ_CP072829.1"/>
</dbReference>
<dbReference type="InterPro" id="IPR001098">
    <property type="entry name" value="DNA-dir_DNA_pol_A_palm_dom"/>
</dbReference>
<evidence type="ECO:0000256" key="2">
    <source>
        <dbReference type="ARBA" id="ARBA00012417"/>
    </source>
</evidence>
<keyword evidence="10 15" id="KW-0238">DNA-binding</keyword>
<dbReference type="Gene3D" id="3.30.70.370">
    <property type="match status" value="1"/>
</dbReference>
<keyword evidence="7 15" id="KW-0227">DNA damage</keyword>
<dbReference type="AlphaFoldDB" id="A0A9E6MPB4"/>
<keyword evidence="20" id="KW-1185">Reference proteome</keyword>
<sequence>MAKKIAVIDGNSLMHRAFHAVDSPMNTADGTPTNAVFGFMAMFLKFVDLAHPDAVVCAFDAGIPEFRKTAIEGYKAQRPPMDPDLRVQFPIIEDLLESMNVPVVRISGWEGDDILGTIAARDEALGYETLLVTGDRDAFQLASDLTRIVATKRGITDVAVYGPDEVLARYGVTPAQVPDFLGLKGDSSDNIPGVPGVGEKTAAKLLRQYGSLEGLYEHTDELKGKQKERIEENRDAAFGSRQVATIVRDLDFPLDLEGAAFPSFDPERVKAAFEKVQFNAQLARVLKLAGEEVPPEKEAALVDAPVCEGAQASELLDAALARGERVSAALGVRSPGELFETQVCAVGTSQGVGLFEGDEALRVLSLLVRTAPFAALDVKELVHAAYPADTSKPAVVSDAELMAMDAFDLGLAAYALNSSVSEYTLAKLAEKHLGGVLPEVEDPTDALVQQAAAAFALVEPLTRALADDGSDAAYFDIDLPLVAVLAIMERTGAAIDSQRMRKLDDYASGEIAGLAEQIYALAGETFNIDSPKQLAAILFDKLGLPPLKKNQRGYSTDATVLTELAKDHEIPGLVIRYRELSKIKKTYIDTLPKTAAAAGDGRLHTTFHETVTSTGRLSSSDPNLQNIPVRTDFGRQIRDCFVPLRDGDEFVSADYSQIELRLLAHLSQDEKLLEAFNSGADFHAATASHVFGIPLEGVTPEMRSRAKAVNFGIVYGQQAFGLSQSLGIPFQEAKEMIERYFEAYPGVRTFLDDTVEHARQRGFAETMFGRKRHIPELKSRNANQRGFGERTAMNHPMQGSAADIIKKAMREVQQRLMDEGFQAKLMLQVHDELDFSCPTEEVERLSAMVREVMMSVASCDVELEVDVGVGPTWADAH</sequence>
<dbReference type="InterPro" id="IPR018320">
    <property type="entry name" value="DNA_polymerase_1"/>
</dbReference>
<keyword evidence="4 15" id="KW-0808">Transferase</keyword>
<evidence type="ECO:0000256" key="9">
    <source>
        <dbReference type="ARBA" id="ARBA00022932"/>
    </source>
</evidence>
<dbReference type="KEGG" id="ebz:J7S26_05290"/>
<dbReference type="SMART" id="SM00475">
    <property type="entry name" value="53EXOc"/>
    <property type="match status" value="1"/>
</dbReference>
<dbReference type="CDD" id="cd08637">
    <property type="entry name" value="DNA_pol_A_pol_I_C"/>
    <property type="match status" value="1"/>
</dbReference>
<dbReference type="CDD" id="cd09859">
    <property type="entry name" value="PIN_53EXO"/>
    <property type="match status" value="1"/>
</dbReference>
<evidence type="ECO:0000259" key="17">
    <source>
        <dbReference type="SMART" id="SM00482"/>
    </source>
</evidence>
<dbReference type="NCBIfam" id="TIGR00593">
    <property type="entry name" value="pola"/>
    <property type="match status" value="1"/>
</dbReference>
<evidence type="ECO:0000313" key="20">
    <source>
        <dbReference type="Proteomes" id="UP000636394"/>
    </source>
</evidence>
<feature type="domain" description="DNA-directed DNA polymerase family A palm" evidence="17">
    <location>
        <begin position="634"/>
        <end position="841"/>
    </location>
</feature>
<dbReference type="PANTHER" id="PTHR10133:SF27">
    <property type="entry name" value="DNA POLYMERASE NU"/>
    <property type="match status" value="1"/>
</dbReference>
<dbReference type="InterPro" id="IPR008918">
    <property type="entry name" value="HhH2"/>
</dbReference>
<name>A0A9E6MPB4_9ACTN</name>
<dbReference type="Gene3D" id="1.10.150.20">
    <property type="entry name" value="5' to 3' exonuclease, C-terminal subdomain"/>
    <property type="match status" value="2"/>
</dbReference>
<dbReference type="Gene3D" id="1.20.1060.10">
    <property type="entry name" value="Taq DNA Polymerase, Chain T, domain 4"/>
    <property type="match status" value="1"/>
</dbReference>
<evidence type="ECO:0000256" key="10">
    <source>
        <dbReference type="ARBA" id="ARBA00023125"/>
    </source>
</evidence>
<dbReference type="GO" id="GO:0003887">
    <property type="term" value="F:DNA-directed DNA polymerase activity"/>
    <property type="evidence" value="ECO:0007669"/>
    <property type="project" value="UniProtKB-UniRule"/>
</dbReference>
<dbReference type="Pfam" id="PF02739">
    <property type="entry name" value="5_3_exonuc_N"/>
    <property type="match status" value="1"/>
</dbReference>
<evidence type="ECO:0000256" key="7">
    <source>
        <dbReference type="ARBA" id="ARBA00022763"/>
    </source>
</evidence>
<gene>
    <name evidence="15 19" type="primary">polA</name>
    <name evidence="18" type="ORF">GMI68_07000</name>
    <name evidence="19" type="ORF">J7S26_05290</name>
</gene>
<dbReference type="InterPro" id="IPR043502">
    <property type="entry name" value="DNA/RNA_pol_sf"/>
</dbReference>
<dbReference type="SUPFAM" id="SSF47807">
    <property type="entry name" value="5' to 3' exonuclease, C-terminal subdomain"/>
    <property type="match status" value="1"/>
</dbReference>
<evidence type="ECO:0000259" key="16">
    <source>
        <dbReference type="SMART" id="SM00475"/>
    </source>
</evidence>
<dbReference type="Proteomes" id="UP000636394">
    <property type="component" value="Unassembled WGS sequence"/>
</dbReference>
<evidence type="ECO:0000256" key="8">
    <source>
        <dbReference type="ARBA" id="ARBA00022839"/>
    </source>
</evidence>
<dbReference type="FunFam" id="1.10.150.20:FF:000002">
    <property type="entry name" value="DNA polymerase I"/>
    <property type="match status" value="1"/>
</dbReference>
<dbReference type="SUPFAM" id="SSF56672">
    <property type="entry name" value="DNA/RNA polymerases"/>
    <property type="match status" value="1"/>
</dbReference>
<dbReference type="InterPro" id="IPR002298">
    <property type="entry name" value="DNA_polymerase_A"/>
</dbReference>
<accession>A0A9E6MPB4</accession>
<comment type="function">
    <text evidence="15">In addition to polymerase activity, this DNA polymerase exhibits 5'-3' exonuclease activity.</text>
</comment>
<keyword evidence="15" id="KW-0378">Hydrolase</keyword>
<evidence type="ECO:0000256" key="1">
    <source>
        <dbReference type="ARBA" id="ARBA00007705"/>
    </source>
</evidence>
<dbReference type="SMART" id="SM00482">
    <property type="entry name" value="POLAc"/>
    <property type="match status" value="1"/>
</dbReference>
<dbReference type="Proteomes" id="UP000671910">
    <property type="component" value="Chromosome"/>
</dbReference>
<evidence type="ECO:0000313" key="21">
    <source>
        <dbReference type="Proteomes" id="UP000671910"/>
    </source>
</evidence>
<reference evidence="18 20" key="1">
    <citation type="submission" date="2019-11" db="EMBL/GenBank/DDBJ databases">
        <title>Eggerthellaceae novel genus isolated from the rectal contents of marmort.</title>
        <authorList>
            <person name="Zhang G."/>
        </authorList>
    </citation>
    <scope>NUCLEOTIDE SEQUENCE [LARGE SCALE GENOMIC DNA]</scope>
    <source>
        <strain evidence="18">Zg-886</strain>
        <strain evidence="20">zg-886</strain>
    </source>
</reference>
<dbReference type="GO" id="GO:0006302">
    <property type="term" value="P:double-strand break repair"/>
    <property type="evidence" value="ECO:0007669"/>
    <property type="project" value="TreeGrafter"/>
</dbReference>
<dbReference type="GO" id="GO:0008409">
    <property type="term" value="F:5'-3' exonuclease activity"/>
    <property type="evidence" value="ECO:0007669"/>
    <property type="project" value="UniProtKB-UniRule"/>
</dbReference>
<keyword evidence="9 15" id="KW-0239">DNA-directed DNA polymerase</keyword>
<dbReference type="InterPro" id="IPR002421">
    <property type="entry name" value="5-3_exonuclease"/>
</dbReference>
<protein>
    <recommendedName>
        <fullName evidence="3 14">DNA polymerase I</fullName>
        <ecNumber evidence="2 14">2.7.7.7</ecNumber>
    </recommendedName>
</protein>
<dbReference type="EMBL" id="WPCR01000008">
    <property type="protein sequence ID" value="NHM14511.1"/>
    <property type="molecule type" value="Genomic_DNA"/>
</dbReference>
<evidence type="ECO:0000256" key="14">
    <source>
        <dbReference type="NCBIfam" id="TIGR00593"/>
    </source>
</evidence>
<dbReference type="SUPFAM" id="SSF88723">
    <property type="entry name" value="PIN domain-like"/>
    <property type="match status" value="1"/>
</dbReference>
<evidence type="ECO:0000256" key="6">
    <source>
        <dbReference type="ARBA" id="ARBA00022705"/>
    </source>
</evidence>
<keyword evidence="8 15" id="KW-0269">Exonuclease</keyword>
<evidence type="ECO:0000256" key="15">
    <source>
        <dbReference type="RuleBase" id="RU004460"/>
    </source>
</evidence>
<evidence type="ECO:0000256" key="5">
    <source>
        <dbReference type="ARBA" id="ARBA00022695"/>
    </source>
</evidence>
<keyword evidence="5 15" id="KW-0548">Nucleotidyltransferase</keyword>
<dbReference type="Gene3D" id="3.30.420.10">
    <property type="entry name" value="Ribonuclease H-like superfamily/Ribonuclease H"/>
    <property type="match status" value="1"/>
</dbReference>
<dbReference type="InterPro" id="IPR012337">
    <property type="entry name" value="RNaseH-like_sf"/>
</dbReference>
<dbReference type="InterPro" id="IPR020046">
    <property type="entry name" value="5-3_exonucl_a-hlix_arch_N"/>
</dbReference>
<proteinExistence type="inferred from homology"/>
<dbReference type="EMBL" id="CP072829">
    <property type="protein sequence ID" value="QTU83801.1"/>
    <property type="molecule type" value="Genomic_DNA"/>
</dbReference>
<dbReference type="InterPro" id="IPR029060">
    <property type="entry name" value="PIN-like_dom_sf"/>
</dbReference>
<dbReference type="InterPro" id="IPR020045">
    <property type="entry name" value="DNA_polI_H3TH"/>
</dbReference>
<comment type="catalytic activity">
    <reaction evidence="12 15">
        <text>DNA(n) + a 2'-deoxyribonucleoside 5'-triphosphate = DNA(n+1) + diphosphate</text>
        <dbReference type="Rhea" id="RHEA:22508"/>
        <dbReference type="Rhea" id="RHEA-COMP:17339"/>
        <dbReference type="Rhea" id="RHEA-COMP:17340"/>
        <dbReference type="ChEBI" id="CHEBI:33019"/>
        <dbReference type="ChEBI" id="CHEBI:61560"/>
        <dbReference type="ChEBI" id="CHEBI:173112"/>
        <dbReference type="EC" id="2.7.7.7"/>
    </reaction>
</comment>
<dbReference type="Pfam" id="PF00476">
    <property type="entry name" value="DNA_pol_A"/>
    <property type="match status" value="1"/>
</dbReference>
<evidence type="ECO:0000256" key="12">
    <source>
        <dbReference type="ARBA" id="ARBA00049244"/>
    </source>
</evidence>
<dbReference type="GO" id="GO:0006261">
    <property type="term" value="P:DNA-templated DNA replication"/>
    <property type="evidence" value="ECO:0007669"/>
    <property type="project" value="UniProtKB-UniRule"/>
</dbReference>
<dbReference type="InterPro" id="IPR036279">
    <property type="entry name" value="5-3_exonuclease_C_sf"/>
</dbReference>
<evidence type="ECO:0000256" key="3">
    <source>
        <dbReference type="ARBA" id="ARBA00020311"/>
    </source>
</evidence>
<dbReference type="GO" id="GO:0003677">
    <property type="term" value="F:DNA binding"/>
    <property type="evidence" value="ECO:0007669"/>
    <property type="project" value="UniProtKB-UniRule"/>
</dbReference>
<dbReference type="NCBIfam" id="NF004397">
    <property type="entry name" value="PRK05755.1"/>
    <property type="match status" value="1"/>
</dbReference>
<keyword evidence="11 15" id="KW-0234">DNA repair</keyword>
<evidence type="ECO:0000313" key="19">
    <source>
        <dbReference type="EMBL" id="QTU83801.1"/>
    </source>
</evidence>
<keyword evidence="6 15" id="KW-0235">DNA replication</keyword>
<dbReference type="PRINTS" id="PR00868">
    <property type="entry name" value="DNAPOLI"/>
</dbReference>
<evidence type="ECO:0000256" key="4">
    <source>
        <dbReference type="ARBA" id="ARBA00022679"/>
    </source>
</evidence>
<dbReference type="EC" id="2.7.7.7" evidence="2 14"/>
<organism evidence="19 21">
    <name type="scientific">Xiamenia xianingshaonis</name>
    <dbReference type="NCBI Taxonomy" id="2682776"/>
    <lineage>
        <taxon>Bacteria</taxon>
        <taxon>Bacillati</taxon>
        <taxon>Actinomycetota</taxon>
        <taxon>Coriobacteriia</taxon>
        <taxon>Eggerthellales</taxon>
        <taxon>Eggerthellaceae</taxon>
        <taxon>Xiamenia</taxon>
    </lineage>
</organism>
<dbReference type="Gene3D" id="3.40.50.1010">
    <property type="entry name" value="5'-nuclease"/>
    <property type="match status" value="1"/>
</dbReference>
<dbReference type="PANTHER" id="PTHR10133">
    <property type="entry name" value="DNA POLYMERASE I"/>
    <property type="match status" value="1"/>
</dbReference>
<evidence type="ECO:0000313" key="18">
    <source>
        <dbReference type="EMBL" id="NHM14511.1"/>
    </source>
</evidence>
<comment type="function">
    <text evidence="13">In addition to polymerase activity, this DNA polymerase exhibits 3'-5' and 5'-3' exonuclease activity.</text>
</comment>
<evidence type="ECO:0000256" key="13">
    <source>
        <dbReference type="ARBA" id="ARBA00053603"/>
    </source>
</evidence>
<dbReference type="FunFam" id="1.10.150.20:FF:000003">
    <property type="entry name" value="DNA polymerase I"/>
    <property type="match status" value="1"/>
</dbReference>
<comment type="similarity">
    <text evidence="1 15">Belongs to the DNA polymerase type-A family.</text>
</comment>
<dbReference type="Pfam" id="PF01367">
    <property type="entry name" value="5_3_exonuc"/>
    <property type="match status" value="1"/>
</dbReference>
<feature type="domain" description="5'-3' exonuclease" evidence="16">
    <location>
        <begin position="3"/>
        <end position="262"/>
    </location>
</feature>